<accession>A0A8I1M8V5</accession>
<dbReference type="RefSeq" id="WP_206927429.1">
    <property type="nucleotide sequence ID" value="NZ_JAEKJW010000002.1"/>
</dbReference>
<dbReference type="Proteomes" id="UP000664405">
    <property type="component" value="Unassembled WGS sequence"/>
</dbReference>
<dbReference type="AlphaFoldDB" id="A0A8I1M8V5"/>
<evidence type="ECO:0000313" key="3">
    <source>
        <dbReference type="Proteomes" id="UP000664405"/>
    </source>
</evidence>
<reference evidence="2" key="1">
    <citation type="submission" date="2020-12" db="EMBL/GenBank/DDBJ databases">
        <title>Oil enriched cultivation method for isolating marine PHA-producing bacteria.</title>
        <authorList>
            <person name="Zheng W."/>
            <person name="Yu S."/>
            <person name="Huang Y."/>
        </authorList>
    </citation>
    <scope>NUCLEOTIDE SEQUENCE</scope>
    <source>
        <strain evidence="2">SY-2-3</strain>
    </source>
</reference>
<evidence type="ECO:0000256" key="1">
    <source>
        <dbReference type="SAM" id="Phobius"/>
    </source>
</evidence>
<dbReference type="EMBL" id="JAEKJW010000002">
    <property type="protein sequence ID" value="MBN8196977.1"/>
    <property type="molecule type" value="Genomic_DNA"/>
</dbReference>
<evidence type="ECO:0000313" key="2">
    <source>
        <dbReference type="EMBL" id="MBN8196977.1"/>
    </source>
</evidence>
<keyword evidence="1" id="KW-1133">Transmembrane helix</keyword>
<proteinExistence type="predicted"/>
<sequence length="305" mass="34093">MNSSISNSRRFTFIAFGGGIVLLVIMLVVLELFLRSQVSSDANSQEYRARFLHGEAPWTAFGDSHVEGALLSGDWLDNLGQASDNLNTIIAKVSLRVERGGVQGVIIPADPQLFSFYRVSAEQEDRIKVLNKDYSESLMLFDPRYRPYLGRTLWSVLSNPSLLWSSNSEPENTQVQSAEPTRPRDWLKSVTIRVQLHTPVANFSKTDDAKAYRQLITGLRAQGIDVCMVRYPVSNDYLTVSRSIAAFSEVEKFFADVAASNEVLLVDVSSLLPGEIFIDPDHIPASQREYVTNVVKERCAVNQLN</sequence>
<keyword evidence="1" id="KW-0812">Transmembrane</keyword>
<keyword evidence="1" id="KW-0472">Membrane</keyword>
<comment type="caution">
    <text evidence="2">The sequence shown here is derived from an EMBL/GenBank/DDBJ whole genome shotgun (WGS) entry which is preliminary data.</text>
</comment>
<gene>
    <name evidence="2" type="ORF">JF547_10935</name>
</gene>
<organism evidence="2 3">
    <name type="scientific">Thalassospira povalilytica</name>
    <dbReference type="NCBI Taxonomy" id="732237"/>
    <lineage>
        <taxon>Bacteria</taxon>
        <taxon>Pseudomonadati</taxon>
        <taxon>Pseudomonadota</taxon>
        <taxon>Alphaproteobacteria</taxon>
        <taxon>Rhodospirillales</taxon>
        <taxon>Thalassospiraceae</taxon>
        <taxon>Thalassospira</taxon>
    </lineage>
</organism>
<name>A0A8I1M8V5_9PROT</name>
<feature type="transmembrane region" description="Helical" evidence="1">
    <location>
        <begin position="12"/>
        <end position="34"/>
    </location>
</feature>
<protein>
    <submittedName>
        <fullName evidence="2">Uncharacterized protein</fullName>
    </submittedName>
</protein>